<keyword evidence="3" id="KW-1185">Reference proteome</keyword>
<feature type="region of interest" description="Disordered" evidence="1">
    <location>
        <begin position="1"/>
        <end position="69"/>
    </location>
</feature>
<name>A0A143CC62_9ACTN</name>
<accession>A0A143CC62</accession>
<evidence type="ECO:0000313" key="3">
    <source>
        <dbReference type="Proteomes" id="UP000076096"/>
    </source>
</evidence>
<organism evidence="2 3">
    <name type="scientific">Streptomyces qaidamensis</name>
    <dbReference type="NCBI Taxonomy" id="1783515"/>
    <lineage>
        <taxon>Bacteria</taxon>
        <taxon>Bacillati</taxon>
        <taxon>Actinomycetota</taxon>
        <taxon>Actinomycetes</taxon>
        <taxon>Kitasatosporales</taxon>
        <taxon>Streptomycetaceae</taxon>
        <taxon>Streptomyces</taxon>
        <taxon>Streptomyces aurantiacus group</taxon>
    </lineage>
</organism>
<proteinExistence type="predicted"/>
<dbReference type="EMBL" id="CP015098">
    <property type="protein sequence ID" value="AMW14555.1"/>
    <property type="molecule type" value="Genomic_DNA"/>
</dbReference>
<sequence length="69" mass="7606">MGERGDPEMTTSSHPRTDGTGNGQPHEEVLARALVRFGKPSAEERSRLRREAEHAADDGTPLRQLDLPD</sequence>
<protein>
    <submittedName>
        <fullName evidence="2">Uncharacterized protein</fullName>
    </submittedName>
</protein>
<feature type="compositionally biased region" description="Basic and acidic residues" evidence="1">
    <location>
        <begin position="41"/>
        <end position="57"/>
    </location>
</feature>
<dbReference type="Proteomes" id="UP000076096">
    <property type="component" value="Chromosome"/>
</dbReference>
<gene>
    <name evidence="2" type="ORF">A4E84_36800</name>
</gene>
<dbReference type="KEGG" id="stsi:A4E84_36800"/>
<evidence type="ECO:0000313" key="2">
    <source>
        <dbReference type="EMBL" id="AMW14555.1"/>
    </source>
</evidence>
<evidence type="ECO:0000256" key="1">
    <source>
        <dbReference type="SAM" id="MobiDB-lite"/>
    </source>
</evidence>
<dbReference type="AlphaFoldDB" id="A0A143CC62"/>
<reference evidence="3" key="1">
    <citation type="submission" date="2016-04" db="EMBL/GenBank/DDBJ databases">
        <authorList>
            <person name="Zhang B."/>
        </authorList>
    </citation>
    <scope>NUCLEOTIDE SEQUENCE [LARGE SCALE GENOMIC DNA]</scope>
    <source>
        <strain evidence="3">S10</strain>
    </source>
</reference>